<keyword evidence="8" id="KW-0378">Hydrolase</keyword>
<dbReference type="Pfam" id="PF00149">
    <property type="entry name" value="Metallophos"/>
    <property type="match status" value="1"/>
</dbReference>
<dbReference type="InterPro" id="IPR004843">
    <property type="entry name" value="Calcineurin-like_PHP"/>
</dbReference>
<comment type="caution">
    <text evidence="8">The sequence shown here is derived from an EMBL/GenBank/DDBJ whole genome shotgun (WGS) entry which is preliminary data.</text>
</comment>
<evidence type="ECO:0000256" key="6">
    <source>
        <dbReference type="SAM" id="MobiDB-lite"/>
    </source>
</evidence>
<keyword evidence="3" id="KW-0479">Metal-binding</keyword>
<dbReference type="PANTHER" id="PTHR34990">
    <property type="entry name" value="UDP-2,3-DIACYLGLUCOSAMINE HYDROLASE-RELATED"/>
    <property type="match status" value="1"/>
</dbReference>
<proteinExistence type="predicted"/>
<keyword evidence="1" id="KW-1003">Cell membrane</keyword>
<organism evidence="8 9">
    <name type="scientific">Meridianimarinicoccus marinus</name>
    <dbReference type="NCBI Taxonomy" id="3231483"/>
    <lineage>
        <taxon>Bacteria</taxon>
        <taxon>Pseudomonadati</taxon>
        <taxon>Pseudomonadota</taxon>
        <taxon>Alphaproteobacteria</taxon>
        <taxon>Rhodobacterales</taxon>
        <taxon>Paracoccaceae</taxon>
        <taxon>Meridianimarinicoccus</taxon>
    </lineage>
</organism>
<dbReference type="SUPFAM" id="SSF56300">
    <property type="entry name" value="Metallo-dependent phosphatases"/>
    <property type="match status" value="1"/>
</dbReference>
<dbReference type="EMBL" id="JBFBVU010000001">
    <property type="protein sequence ID" value="MEV8465488.1"/>
    <property type="molecule type" value="Genomic_DNA"/>
</dbReference>
<sequence length="284" mass="32123">MTPDAPSRRPRYRTLFLSDIHLGTRGCQADMLLDFLRSHDADKIVLVGDIFDGWRLRRGWHWPQSHNNVIEALLAKAHAGVPIVYIPGNHDEIMRSYVGTHFGGIEVKITHEHLTADGRRFLVTHGDQYDVVVLNAKWLAHLGDRAYKFVLGANTWLNRVRRLWGGQYWSLSNWAKQTVKRAVNFIGEYESVLADEAARGGYDGIICGHIHKAELTQVGDVEYVNCGDWVESCTAIVELPDGTLKLIDWARKTRQANHRRKLKAKASERGALSHDKTQDSEPAA</sequence>
<name>A0ABV3L1W1_9RHOB</name>
<evidence type="ECO:0000256" key="4">
    <source>
        <dbReference type="ARBA" id="ARBA00023136"/>
    </source>
</evidence>
<evidence type="ECO:0000313" key="8">
    <source>
        <dbReference type="EMBL" id="MEV8465488.1"/>
    </source>
</evidence>
<gene>
    <name evidence="8" type="ORF">AB0T83_01665</name>
</gene>
<dbReference type="Proteomes" id="UP001553161">
    <property type="component" value="Unassembled WGS sequence"/>
</dbReference>
<evidence type="ECO:0000256" key="3">
    <source>
        <dbReference type="ARBA" id="ARBA00022723"/>
    </source>
</evidence>
<dbReference type="InterPro" id="IPR029052">
    <property type="entry name" value="Metallo-depent_PP-like"/>
</dbReference>
<feature type="region of interest" description="Disordered" evidence="6">
    <location>
        <begin position="258"/>
        <end position="284"/>
    </location>
</feature>
<dbReference type="EC" id="3.6.1.54" evidence="8"/>
<dbReference type="CDD" id="cd07398">
    <property type="entry name" value="MPP_YbbF-LpxH"/>
    <property type="match status" value="1"/>
</dbReference>
<dbReference type="PANTHER" id="PTHR34990:SF2">
    <property type="entry name" value="BLL8164 PROTEIN"/>
    <property type="match status" value="1"/>
</dbReference>
<keyword evidence="4" id="KW-0472">Membrane</keyword>
<feature type="compositionally biased region" description="Basic and acidic residues" evidence="6">
    <location>
        <begin position="265"/>
        <end position="284"/>
    </location>
</feature>
<evidence type="ECO:0000256" key="5">
    <source>
        <dbReference type="ARBA" id="ARBA00023211"/>
    </source>
</evidence>
<protein>
    <submittedName>
        <fullName evidence="8">UDP-2,3-diacylglucosamine diphosphatase</fullName>
        <ecNumber evidence="8">3.6.1.54</ecNumber>
    </submittedName>
</protein>
<keyword evidence="5" id="KW-0464">Manganese</keyword>
<accession>A0ABV3L1W1</accession>
<evidence type="ECO:0000259" key="7">
    <source>
        <dbReference type="Pfam" id="PF00149"/>
    </source>
</evidence>
<evidence type="ECO:0000313" key="9">
    <source>
        <dbReference type="Proteomes" id="UP001553161"/>
    </source>
</evidence>
<dbReference type="InterPro" id="IPR043461">
    <property type="entry name" value="LpxH-like"/>
</dbReference>
<feature type="domain" description="Calcineurin-like phosphoesterase" evidence="7">
    <location>
        <begin position="13"/>
        <end position="212"/>
    </location>
</feature>
<evidence type="ECO:0000256" key="1">
    <source>
        <dbReference type="ARBA" id="ARBA00022475"/>
    </source>
</evidence>
<keyword evidence="9" id="KW-1185">Reference proteome</keyword>
<dbReference type="Gene3D" id="3.60.21.10">
    <property type="match status" value="1"/>
</dbReference>
<reference evidence="8 9" key="1">
    <citation type="submission" date="2024-07" db="EMBL/GenBank/DDBJ databases">
        <authorList>
            <person name="Kang M."/>
        </authorList>
    </citation>
    <scope>NUCLEOTIDE SEQUENCE [LARGE SCALE GENOMIC DNA]</scope>
    <source>
        <strain evidence="8 9">DFM31</strain>
    </source>
</reference>
<dbReference type="RefSeq" id="WP_366190989.1">
    <property type="nucleotide sequence ID" value="NZ_JBFBVU010000001.1"/>
</dbReference>
<evidence type="ECO:0000256" key="2">
    <source>
        <dbReference type="ARBA" id="ARBA00022519"/>
    </source>
</evidence>
<dbReference type="GO" id="GO:0016787">
    <property type="term" value="F:hydrolase activity"/>
    <property type="evidence" value="ECO:0007669"/>
    <property type="project" value="UniProtKB-KW"/>
</dbReference>
<keyword evidence="2" id="KW-0997">Cell inner membrane</keyword>